<evidence type="ECO:0000256" key="2">
    <source>
        <dbReference type="ARBA" id="ARBA00022475"/>
    </source>
</evidence>
<gene>
    <name evidence="8" type="ORF">FB559_7611</name>
</gene>
<evidence type="ECO:0000256" key="5">
    <source>
        <dbReference type="ARBA" id="ARBA00023136"/>
    </source>
</evidence>
<dbReference type="InterPro" id="IPR010432">
    <property type="entry name" value="RDD"/>
</dbReference>
<proteinExistence type="predicted"/>
<organism evidence="8 9">
    <name type="scientific">Actinoallomurus bryophytorum</name>
    <dbReference type="NCBI Taxonomy" id="1490222"/>
    <lineage>
        <taxon>Bacteria</taxon>
        <taxon>Bacillati</taxon>
        <taxon>Actinomycetota</taxon>
        <taxon>Actinomycetes</taxon>
        <taxon>Streptosporangiales</taxon>
        <taxon>Thermomonosporaceae</taxon>
        <taxon>Actinoallomurus</taxon>
    </lineage>
</organism>
<feature type="transmembrane region" description="Helical" evidence="6">
    <location>
        <begin position="12"/>
        <end position="34"/>
    </location>
</feature>
<name>A0A543BZR1_9ACTN</name>
<keyword evidence="4 6" id="KW-1133">Transmembrane helix</keyword>
<dbReference type="InterPro" id="IPR051791">
    <property type="entry name" value="Pra-immunoreactive"/>
</dbReference>
<evidence type="ECO:0000313" key="8">
    <source>
        <dbReference type="EMBL" id="TQL90309.1"/>
    </source>
</evidence>
<evidence type="ECO:0000256" key="4">
    <source>
        <dbReference type="ARBA" id="ARBA00022989"/>
    </source>
</evidence>
<feature type="transmembrane region" description="Helical" evidence="6">
    <location>
        <begin position="122"/>
        <end position="148"/>
    </location>
</feature>
<dbReference type="AlphaFoldDB" id="A0A543BZR1"/>
<keyword evidence="3 6" id="KW-0812">Transmembrane</keyword>
<protein>
    <submittedName>
        <fullName evidence="8">RDD family protein</fullName>
    </submittedName>
</protein>
<keyword evidence="5 6" id="KW-0472">Membrane</keyword>
<keyword evidence="2" id="KW-1003">Cell membrane</keyword>
<comment type="subcellular location">
    <subcellularLocation>
        <location evidence="1">Cell membrane</location>
        <topology evidence="1">Multi-pass membrane protein</topology>
    </subcellularLocation>
</comment>
<evidence type="ECO:0000256" key="1">
    <source>
        <dbReference type="ARBA" id="ARBA00004651"/>
    </source>
</evidence>
<dbReference type="EMBL" id="VFOZ01000002">
    <property type="protein sequence ID" value="TQL90309.1"/>
    <property type="molecule type" value="Genomic_DNA"/>
</dbReference>
<dbReference type="PANTHER" id="PTHR36115">
    <property type="entry name" value="PROLINE-RICH ANTIGEN HOMOLOG-RELATED"/>
    <property type="match status" value="1"/>
</dbReference>
<keyword evidence="9" id="KW-1185">Reference proteome</keyword>
<dbReference type="Pfam" id="PF06271">
    <property type="entry name" value="RDD"/>
    <property type="match status" value="1"/>
</dbReference>
<accession>A0A543BZR1</accession>
<evidence type="ECO:0000256" key="3">
    <source>
        <dbReference type="ARBA" id="ARBA00022692"/>
    </source>
</evidence>
<dbReference type="GO" id="GO:0005886">
    <property type="term" value="C:plasma membrane"/>
    <property type="evidence" value="ECO:0007669"/>
    <property type="project" value="UniProtKB-SubCell"/>
</dbReference>
<comment type="caution">
    <text evidence="8">The sequence shown here is derived from an EMBL/GenBank/DDBJ whole genome shotgun (WGS) entry which is preliminary data.</text>
</comment>
<evidence type="ECO:0000313" key="9">
    <source>
        <dbReference type="Proteomes" id="UP000316096"/>
    </source>
</evidence>
<evidence type="ECO:0000259" key="7">
    <source>
        <dbReference type="Pfam" id="PF06271"/>
    </source>
</evidence>
<feature type="domain" description="RDD" evidence="7">
    <location>
        <begin position="6"/>
        <end position="161"/>
    </location>
</feature>
<dbReference type="Proteomes" id="UP000316096">
    <property type="component" value="Unassembled WGS sequence"/>
</dbReference>
<feature type="transmembrane region" description="Helical" evidence="6">
    <location>
        <begin position="65"/>
        <end position="83"/>
    </location>
</feature>
<dbReference type="RefSeq" id="WP_185792661.1">
    <property type="nucleotide sequence ID" value="NZ_VFOZ01000002.1"/>
</dbReference>
<evidence type="ECO:0000256" key="6">
    <source>
        <dbReference type="SAM" id="Phobius"/>
    </source>
</evidence>
<sequence length="168" mass="18746">MDPSLAEAWQRLVARLIDGLVLAVIMSPLWIWFFDWYFNKIRSILPDDPGDPVAMDRLMSAELRLMGISLLVGLVGGTIAFVYDGFQHAKWGQTIGKRAMSIKVVALPDRAPLSMFAAVKRAAIYALVPQVPGIGGFFSLLDSLWLLWDKPHRQCLHDKVADTIVVKV</sequence>
<reference evidence="8 9" key="1">
    <citation type="submission" date="2019-06" db="EMBL/GenBank/DDBJ databases">
        <title>Sequencing the genomes of 1000 actinobacteria strains.</title>
        <authorList>
            <person name="Klenk H.-P."/>
        </authorList>
    </citation>
    <scope>NUCLEOTIDE SEQUENCE [LARGE SCALE GENOMIC DNA]</scope>
    <source>
        <strain evidence="8 9">DSM 102200</strain>
    </source>
</reference>